<evidence type="ECO:0000313" key="2">
    <source>
        <dbReference type="EMBL" id="KAK8149517.1"/>
    </source>
</evidence>
<sequence>MRGYNYASPGYYGSASASGYYHNSYATIAAALQRQPAASERPHRSNTFSRLPNGYSAGSRGKIIDKPSSSTHQAKRSRHRAESGPASSTVSPLQSGVSSPKGKASSESRRELRVAEADSKQSRDDRRRSTVSRHEAPRRRKKGEHEHSKRRKSHSEKKHIPKHSFAKLTSGGTTPSIRSGRQSTKIKACHKKSNGRYGLFGCFGS</sequence>
<evidence type="ECO:0000256" key="1">
    <source>
        <dbReference type="SAM" id="MobiDB-lite"/>
    </source>
</evidence>
<feature type="compositionally biased region" description="Polar residues" evidence="1">
    <location>
        <begin position="85"/>
        <end position="98"/>
    </location>
</feature>
<evidence type="ECO:0000313" key="3">
    <source>
        <dbReference type="Proteomes" id="UP001397290"/>
    </source>
</evidence>
<accession>A0AAW0S586</accession>
<gene>
    <name evidence="2" type="ORF">G3M48_006685</name>
</gene>
<keyword evidence="3" id="KW-1185">Reference proteome</keyword>
<name>A0AAW0S586_9HYPO</name>
<feature type="compositionally biased region" description="Polar residues" evidence="1">
    <location>
        <begin position="170"/>
        <end position="185"/>
    </location>
</feature>
<reference evidence="2 3" key="1">
    <citation type="submission" date="2020-02" db="EMBL/GenBank/DDBJ databases">
        <title>Comparative genomics of the hypocrealean fungal genus Beauvera.</title>
        <authorList>
            <person name="Showalter D.N."/>
            <person name="Bushley K.E."/>
            <person name="Rehner S.A."/>
        </authorList>
    </citation>
    <scope>NUCLEOTIDE SEQUENCE [LARGE SCALE GENOMIC DNA]</scope>
    <source>
        <strain evidence="2 3">ARSEF4384</strain>
    </source>
</reference>
<dbReference type="AlphaFoldDB" id="A0AAW0S586"/>
<comment type="caution">
    <text evidence="2">The sequence shown here is derived from an EMBL/GenBank/DDBJ whole genome shotgun (WGS) entry which is preliminary data.</text>
</comment>
<proteinExistence type="predicted"/>
<feature type="region of interest" description="Disordered" evidence="1">
    <location>
        <begin position="36"/>
        <end position="187"/>
    </location>
</feature>
<organism evidence="2 3">
    <name type="scientific">Beauveria asiatica</name>
    <dbReference type="NCBI Taxonomy" id="1069075"/>
    <lineage>
        <taxon>Eukaryota</taxon>
        <taxon>Fungi</taxon>
        <taxon>Dikarya</taxon>
        <taxon>Ascomycota</taxon>
        <taxon>Pezizomycotina</taxon>
        <taxon>Sordariomycetes</taxon>
        <taxon>Hypocreomycetidae</taxon>
        <taxon>Hypocreales</taxon>
        <taxon>Cordycipitaceae</taxon>
        <taxon>Beauveria</taxon>
    </lineage>
</organism>
<feature type="compositionally biased region" description="Basic and acidic residues" evidence="1">
    <location>
        <begin position="104"/>
        <end position="135"/>
    </location>
</feature>
<dbReference type="Proteomes" id="UP001397290">
    <property type="component" value="Unassembled WGS sequence"/>
</dbReference>
<dbReference type="EMBL" id="JAAHCF010000046">
    <property type="protein sequence ID" value="KAK8149517.1"/>
    <property type="molecule type" value="Genomic_DNA"/>
</dbReference>
<feature type="compositionally biased region" description="Basic residues" evidence="1">
    <location>
        <begin position="136"/>
        <end position="165"/>
    </location>
</feature>
<protein>
    <submittedName>
        <fullName evidence="2">Uncharacterized protein</fullName>
    </submittedName>
</protein>